<accession>A0A382SZS5</accession>
<feature type="region of interest" description="Disordered" evidence="1">
    <location>
        <begin position="210"/>
        <end position="239"/>
    </location>
</feature>
<dbReference type="Pfam" id="PF05345">
    <property type="entry name" value="He_PIG"/>
    <property type="match status" value="1"/>
</dbReference>
<dbReference type="GO" id="GO:0005509">
    <property type="term" value="F:calcium ion binding"/>
    <property type="evidence" value="ECO:0007669"/>
    <property type="project" value="InterPro"/>
</dbReference>
<organism evidence="2">
    <name type="scientific">marine metagenome</name>
    <dbReference type="NCBI Taxonomy" id="408172"/>
    <lineage>
        <taxon>unclassified sequences</taxon>
        <taxon>metagenomes</taxon>
        <taxon>ecological metagenomes</taxon>
    </lineage>
</organism>
<dbReference type="AlphaFoldDB" id="A0A382SZS5"/>
<evidence type="ECO:0008006" key="3">
    <source>
        <dbReference type="Google" id="ProtNLM"/>
    </source>
</evidence>
<proteinExistence type="predicted"/>
<dbReference type="InterPro" id="IPR013783">
    <property type="entry name" value="Ig-like_fold"/>
</dbReference>
<feature type="non-terminal residue" evidence="2">
    <location>
        <position position="306"/>
    </location>
</feature>
<gene>
    <name evidence="2" type="ORF">METZ01_LOCUS367522</name>
</gene>
<dbReference type="Gene3D" id="2.60.40.10">
    <property type="entry name" value="Immunoglobulins"/>
    <property type="match status" value="1"/>
</dbReference>
<evidence type="ECO:0000256" key="1">
    <source>
        <dbReference type="SAM" id="MobiDB-lite"/>
    </source>
</evidence>
<protein>
    <recommendedName>
        <fullName evidence="3">Cadherin domain-containing protein</fullName>
    </recommendedName>
</protein>
<sequence>SFDPSSVPDNATTVAFGQSYQYQVGTSGTYSGTYTYSLSNKPDNMTISSEGGLIEWTPTTESDINDNQPHTVTIKIKTASGYVITQTYALTVTGSYVCGNVLAIWSGDQRSSIDSSKLLGNVTAYTDNASSGDVCGNGNNNDCTAFNNYDLRDASLHLTHGPTASATKGSIFFYNQYDNTSNLYLFFFFGDAGNSNANTVKLDVFTSNNSSPDEVIESDDGTETSRTSQSESSGLYTSSYKSRHSYDGSHSDGAVIGPFTGTDFKILVDVGGTSSIDSQTLTLGNLDSFKYFSKDSSSFALGDVDN</sequence>
<evidence type="ECO:0000313" key="2">
    <source>
        <dbReference type="EMBL" id="SVD14668.1"/>
    </source>
</evidence>
<dbReference type="GO" id="GO:0016020">
    <property type="term" value="C:membrane"/>
    <property type="evidence" value="ECO:0007669"/>
    <property type="project" value="InterPro"/>
</dbReference>
<feature type="compositionally biased region" description="Low complexity" evidence="1">
    <location>
        <begin position="224"/>
        <end position="233"/>
    </location>
</feature>
<dbReference type="InterPro" id="IPR015919">
    <property type="entry name" value="Cadherin-like_sf"/>
</dbReference>
<dbReference type="EMBL" id="UINC01132385">
    <property type="protein sequence ID" value="SVD14668.1"/>
    <property type="molecule type" value="Genomic_DNA"/>
</dbReference>
<name>A0A382SZS5_9ZZZZ</name>
<dbReference type="SUPFAM" id="SSF49313">
    <property type="entry name" value="Cadherin-like"/>
    <property type="match status" value="1"/>
</dbReference>
<reference evidence="2" key="1">
    <citation type="submission" date="2018-05" db="EMBL/GenBank/DDBJ databases">
        <authorList>
            <person name="Lanie J.A."/>
            <person name="Ng W.-L."/>
            <person name="Kazmierczak K.M."/>
            <person name="Andrzejewski T.M."/>
            <person name="Davidsen T.M."/>
            <person name="Wayne K.J."/>
            <person name="Tettelin H."/>
            <person name="Glass J.I."/>
            <person name="Rusch D."/>
            <person name="Podicherti R."/>
            <person name="Tsui H.-C.T."/>
            <person name="Winkler M.E."/>
        </authorList>
    </citation>
    <scope>NUCLEOTIDE SEQUENCE</scope>
</reference>
<feature type="non-terminal residue" evidence="2">
    <location>
        <position position="1"/>
    </location>
</feature>